<keyword evidence="3" id="KW-1133">Transmembrane helix</keyword>
<dbReference type="Proteomes" id="UP000526408">
    <property type="component" value="Unassembled WGS sequence"/>
</dbReference>
<dbReference type="GO" id="GO:0000271">
    <property type="term" value="P:polysaccharide biosynthetic process"/>
    <property type="evidence" value="ECO:0007669"/>
    <property type="project" value="UniProtKB-KW"/>
</dbReference>
<proteinExistence type="inferred from homology"/>
<evidence type="ECO:0000313" key="6">
    <source>
        <dbReference type="Proteomes" id="UP000526408"/>
    </source>
</evidence>
<evidence type="ECO:0000259" key="4">
    <source>
        <dbReference type="Pfam" id="PF02397"/>
    </source>
</evidence>
<evidence type="ECO:0000256" key="3">
    <source>
        <dbReference type="SAM" id="Phobius"/>
    </source>
</evidence>
<dbReference type="Pfam" id="PF02397">
    <property type="entry name" value="Bac_transf"/>
    <property type="match status" value="1"/>
</dbReference>
<comment type="similarity">
    <text evidence="1">Belongs to the bacterial sugar transferase family.</text>
</comment>
<dbReference type="PANTHER" id="PTHR30576">
    <property type="entry name" value="COLANIC BIOSYNTHESIS UDP-GLUCOSE LIPID CARRIER TRANSFERASE"/>
    <property type="match status" value="1"/>
</dbReference>
<name>A0A7X6JWD1_9RHOB</name>
<feature type="transmembrane region" description="Helical" evidence="3">
    <location>
        <begin position="34"/>
        <end position="55"/>
    </location>
</feature>
<reference evidence="5 6" key="1">
    <citation type="submission" date="2020-04" db="EMBL/GenBank/DDBJ databases">
        <authorList>
            <person name="Yoon J."/>
        </authorList>
    </citation>
    <scope>NUCLEOTIDE SEQUENCE [LARGE SCALE GENOMIC DNA]</scope>
    <source>
        <strain evidence="5 6">KMU-115</strain>
    </source>
</reference>
<keyword evidence="5" id="KW-0808">Transferase</keyword>
<sequence>MTMISTNEAPLARALTSDRRGRAAIPAGKRMLDIAVSALMLLILSPLMLVTALAVKLTSPGPVFFVQTRVGLNGQTFGMIKFRSMYRDAEARRAALLAQSDRGGVCFKQKNDPRVTSVGRIIRRYSIDELPQLINVLKGDMSLVGPRPALPSEVAAYPAHALGRLAALPGITGVWQVSGRADVSFDQMVEMDIAYARSVSLRRDLAVLLLTIPAVLSGRGAY</sequence>
<evidence type="ECO:0000256" key="2">
    <source>
        <dbReference type="ARBA" id="ARBA00023169"/>
    </source>
</evidence>
<gene>
    <name evidence="5" type="ORF">HCU73_03145</name>
</gene>
<evidence type="ECO:0000313" key="5">
    <source>
        <dbReference type="EMBL" id="NKX43575.1"/>
    </source>
</evidence>
<accession>A0A7X6JWD1</accession>
<dbReference type="RefSeq" id="WP_168621934.1">
    <property type="nucleotide sequence ID" value="NZ_JAAZQQ010000001.1"/>
</dbReference>
<dbReference type="PANTHER" id="PTHR30576:SF10">
    <property type="entry name" value="SLL5057 PROTEIN"/>
    <property type="match status" value="1"/>
</dbReference>
<dbReference type="AlphaFoldDB" id="A0A7X6JWD1"/>
<organism evidence="5 6">
    <name type="scientific">Roseicyclus persicicus</name>
    <dbReference type="NCBI Taxonomy" id="2650661"/>
    <lineage>
        <taxon>Bacteria</taxon>
        <taxon>Pseudomonadati</taxon>
        <taxon>Pseudomonadota</taxon>
        <taxon>Alphaproteobacteria</taxon>
        <taxon>Rhodobacterales</taxon>
        <taxon>Roseobacteraceae</taxon>
        <taxon>Roseicyclus</taxon>
    </lineage>
</organism>
<dbReference type="GO" id="GO:0016780">
    <property type="term" value="F:phosphotransferase activity, for other substituted phosphate groups"/>
    <property type="evidence" value="ECO:0007669"/>
    <property type="project" value="TreeGrafter"/>
</dbReference>
<keyword evidence="3" id="KW-0472">Membrane</keyword>
<feature type="domain" description="Bacterial sugar transferase" evidence="4">
    <location>
        <begin position="29"/>
        <end position="216"/>
    </location>
</feature>
<protein>
    <submittedName>
        <fullName evidence="5">Sugar transferase</fullName>
    </submittedName>
</protein>
<comment type="caution">
    <text evidence="5">The sequence shown here is derived from an EMBL/GenBank/DDBJ whole genome shotgun (WGS) entry which is preliminary data.</text>
</comment>
<dbReference type="EMBL" id="JAAZQQ010000001">
    <property type="protein sequence ID" value="NKX43575.1"/>
    <property type="molecule type" value="Genomic_DNA"/>
</dbReference>
<keyword evidence="2" id="KW-0270">Exopolysaccharide synthesis</keyword>
<evidence type="ECO:0000256" key="1">
    <source>
        <dbReference type="ARBA" id="ARBA00006464"/>
    </source>
</evidence>
<dbReference type="InterPro" id="IPR003362">
    <property type="entry name" value="Bact_transf"/>
</dbReference>
<keyword evidence="3" id="KW-0812">Transmembrane</keyword>
<keyword evidence="6" id="KW-1185">Reference proteome</keyword>